<gene>
    <name evidence="2" type="ORF">E2I14_15180</name>
</gene>
<dbReference type="EMBL" id="SMYL01000009">
    <property type="protein sequence ID" value="TDK63541.1"/>
    <property type="molecule type" value="Genomic_DNA"/>
</dbReference>
<feature type="transmembrane region" description="Helical" evidence="1">
    <location>
        <begin position="21"/>
        <end position="40"/>
    </location>
</feature>
<keyword evidence="1" id="KW-0812">Transmembrane</keyword>
<reference evidence="2 3" key="1">
    <citation type="submission" date="2019-03" db="EMBL/GenBank/DDBJ databases">
        <title>Sapientia aquatica gen. nov., sp. nov., isolated from a crater lake.</title>
        <authorList>
            <person name="Felfoldi T."/>
            <person name="Szabo A."/>
            <person name="Toth E."/>
            <person name="Schumann P."/>
            <person name="Keki Z."/>
            <person name="Marialigeti K."/>
            <person name="Mathe I."/>
        </authorList>
    </citation>
    <scope>NUCLEOTIDE SEQUENCE [LARGE SCALE GENOMIC DNA]</scope>
    <source>
        <strain evidence="2 3">SA-152</strain>
    </source>
</reference>
<evidence type="ECO:0000313" key="2">
    <source>
        <dbReference type="EMBL" id="TDK63541.1"/>
    </source>
</evidence>
<dbReference type="AlphaFoldDB" id="A0A4R5VYK9"/>
<dbReference type="Proteomes" id="UP000294829">
    <property type="component" value="Unassembled WGS sequence"/>
</dbReference>
<organism evidence="2 3">
    <name type="scientific">Sapientia aquatica</name>
    <dbReference type="NCBI Taxonomy" id="1549640"/>
    <lineage>
        <taxon>Bacteria</taxon>
        <taxon>Pseudomonadati</taxon>
        <taxon>Pseudomonadota</taxon>
        <taxon>Betaproteobacteria</taxon>
        <taxon>Burkholderiales</taxon>
        <taxon>Oxalobacteraceae</taxon>
        <taxon>Sapientia</taxon>
    </lineage>
</organism>
<comment type="caution">
    <text evidence="2">The sequence shown here is derived from an EMBL/GenBank/DDBJ whole genome shotgun (WGS) entry which is preliminary data.</text>
</comment>
<dbReference type="RefSeq" id="WP_133330040.1">
    <property type="nucleotide sequence ID" value="NZ_SMYL01000009.1"/>
</dbReference>
<evidence type="ECO:0000313" key="3">
    <source>
        <dbReference type="Proteomes" id="UP000294829"/>
    </source>
</evidence>
<accession>A0A4R5VYK9</accession>
<protein>
    <submittedName>
        <fullName evidence="2">Uncharacterized protein</fullName>
    </submittedName>
</protein>
<name>A0A4R5VYK9_9BURK</name>
<keyword evidence="1" id="KW-0472">Membrane</keyword>
<keyword evidence="3" id="KW-1185">Reference proteome</keyword>
<proteinExistence type="predicted"/>
<evidence type="ECO:0000256" key="1">
    <source>
        <dbReference type="SAM" id="Phobius"/>
    </source>
</evidence>
<sequence length="75" mass="8113">MKFLKNIFTEDDNETFCIAKFMAAVAFVSYLGYAGYGLYLSKNADITNFANGIMQVLVGCGGVIGAKQATQKKDS</sequence>
<keyword evidence="1" id="KW-1133">Transmembrane helix</keyword>
<feature type="transmembrane region" description="Helical" evidence="1">
    <location>
        <begin position="46"/>
        <end position="66"/>
    </location>
</feature>